<protein>
    <submittedName>
        <fullName evidence="2">Uncharacterized protein</fullName>
    </submittedName>
</protein>
<dbReference type="EMBL" id="VSRR010064079">
    <property type="protein sequence ID" value="MPC83979.1"/>
    <property type="molecule type" value="Genomic_DNA"/>
</dbReference>
<comment type="caution">
    <text evidence="2">The sequence shown here is derived from an EMBL/GenBank/DDBJ whole genome shotgun (WGS) entry which is preliminary data.</text>
</comment>
<feature type="compositionally biased region" description="Low complexity" evidence="1">
    <location>
        <begin position="39"/>
        <end position="64"/>
    </location>
</feature>
<reference evidence="2 3" key="1">
    <citation type="submission" date="2019-05" db="EMBL/GenBank/DDBJ databases">
        <title>Another draft genome of Portunus trituberculatus and its Hox gene families provides insights of decapod evolution.</title>
        <authorList>
            <person name="Jeong J.-H."/>
            <person name="Song I."/>
            <person name="Kim S."/>
            <person name="Choi T."/>
            <person name="Kim D."/>
            <person name="Ryu S."/>
            <person name="Kim W."/>
        </authorList>
    </citation>
    <scope>NUCLEOTIDE SEQUENCE [LARGE SCALE GENOMIC DNA]</scope>
    <source>
        <tissue evidence="2">Muscle</tissue>
    </source>
</reference>
<feature type="region of interest" description="Disordered" evidence="1">
    <location>
        <begin position="1"/>
        <end position="27"/>
    </location>
</feature>
<evidence type="ECO:0000256" key="1">
    <source>
        <dbReference type="SAM" id="MobiDB-lite"/>
    </source>
</evidence>
<dbReference type="AlphaFoldDB" id="A0A5B7IPF2"/>
<name>A0A5B7IPF2_PORTR</name>
<evidence type="ECO:0000313" key="3">
    <source>
        <dbReference type="Proteomes" id="UP000324222"/>
    </source>
</evidence>
<accession>A0A5B7IPF2</accession>
<feature type="region of interest" description="Disordered" evidence="1">
    <location>
        <begin position="39"/>
        <end position="89"/>
    </location>
</feature>
<keyword evidence="3" id="KW-1185">Reference proteome</keyword>
<gene>
    <name evidence="2" type="ORF">E2C01_078703</name>
</gene>
<proteinExistence type="predicted"/>
<evidence type="ECO:0000313" key="2">
    <source>
        <dbReference type="EMBL" id="MPC83979.1"/>
    </source>
</evidence>
<sequence>MRPTEHVHDSSPTLPLLHHTPPHQNLSTGHCAVCSSSPNVLSPSFSPTSFSSYFSSSSSSSSSYRQVVVRRTGQAGPGVGNLCSRASKR</sequence>
<organism evidence="2 3">
    <name type="scientific">Portunus trituberculatus</name>
    <name type="common">Swimming crab</name>
    <name type="synonym">Neptunus trituberculatus</name>
    <dbReference type="NCBI Taxonomy" id="210409"/>
    <lineage>
        <taxon>Eukaryota</taxon>
        <taxon>Metazoa</taxon>
        <taxon>Ecdysozoa</taxon>
        <taxon>Arthropoda</taxon>
        <taxon>Crustacea</taxon>
        <taxon>Multicrustacea</taxon>
        <taxon>Malacostraca</taxon>
        <taxon>Eumalacostraca</taxon>
        <taxon>Eucarida</taxon>
        <taxon>Decapoda</taxon>
        <taxon>Pleocyemata</taxon>
        <taxon>Brachyura</taxon>
        <taxon>Eubrachyura</taxon>
        <taxon>Portunoidea</taxon>
        <taxon>Portunidae</taxon>
        <taxon>Portuninae</taxon>
        <taxon>Portunus</taxon>
    </lineage>
</organism>
<dbReference type="Proteomes" id="UP000324222">
    <property type="component" value="Unassembled WGS sequence"/>
</dbReference>
<feature type="compositionally biased region" description="Low complexity" evidence="1">
    <location>
        <begin position="12"/>
        <end position="23"/>
    </location>
</feature>